<reference evidence="1 2" key="2">
    <citation type="journal article" date="2022" name="Mol. Ecol. Resour.">
        <title>The genomes of chicory, endive, great burdock and yacon provide insights into Asteraceae paleo-polyploidization history and plant inulin production.</title>
        <authorList>
            <person name="Fan W."/>
            <person name="Wang S."/>
            <person name="Wang H."/>
            <person name="Wang A."/>
            <person name="Jiang F."/>
            <person name="Liu H."/>
            <person name="Zhao H."/>
            <person name="Xu D."/>
            <person name="Zhang Y."/>
        </authorList>
    </citation>
    <scope>NUCLEOTIDE SEQUENCE [LARGE SCALE GENOMIC DNA]</scope>
    <source>
        <strain evidence="2">cv. Punajuju</strain>
        <tissue evidence="1">Leaves</tissue>
    </source>
</reference>
<keyword evidence="2" id="KW-1185">Reference proteome</keyword>
<evidence type="ECO:0000313" key="2">
    <source>
        <dbReference type="Proteomes" id="UP001055811"/>
    </source>
</evidence>
<reference evidence="2" key="1">
    <citation type="journal article" date="2022" name="Mol. Ecol. Resour.">
        <title>The genomes of chicory, endive, great burdock and yacon provide insights into Asteraceae palaeo-polyploidization history and plant inulin production.</title>
        <authorList>
            <person name="Fan W."/>
            <person name="Wang S."/>
            <person name="Wang H."/>
            <person name="Wang A."/>
            <person name="Jiang F."/>
            <person name="Liu H."/>
            <person name="Zhao H."/>
            <person name="Xu D."/>
            <person name="Zhang Y."/>
        </authorList>
    </citation>
    <scope>NUCLEOTIDE SEQUENCE [LARGE SCALE GENOMIC DNA]</scope>
    <source>
        <strain evidence="2">cv. Punajuju</strain>
    </source>
</reference>
<accession>A0ACB9H2D7</accession>
<dbReference type="EMBL" id="CM042009">
    <property type="protein sequence ID" value="KAI3789505.1"/>
    <property type="molecule type" value="Genomic_DNA"/>
</dbReference>
<sequence>MSIKLDFSILDAADNNYLDWTQDIQNHLDAQGPLDVIYDEGEHEPRNHGDPKVLQAKRGSDSNPYRKPMAPKKYRIRNNNRPKRPNVRDYANDQTICYKCGGYGHMQWTCNATPETGTNTKASRPESQGIMVSLKLAKPSEVQTLIRTENLWLLRNIVLGTTIGPIVPK</sequence>
<evidence type="ECO:0000313" key="1">
    <source>
        <dbReference type="EMBL" id="KAI3789505.1"/>
    </source>
</evidence>
<proteinExistence type="predicted"/>
<organism evidence="1 2">
    <name type="scientific">Cichorium intybus</name>
    <name type="common">Chicory</name>
    <dbReference type="NCBI Taxonomy" id="13427"/>
    <lineage>
        <taxon>Eukaryota</taxon>
        <taxon>Viridiplantae</taxon>
        <taxon>Streptophyta</taxon>
        <taxon>Embryophyta</taxon>
        <taxon>Tracheophyta</taxon>
        <taxon>Spermatophyta</taxon>
        <taxon>Magnoliopsida</taxon>
        <taxon>eudicotyledons</taxon>
        <taxon>Gunneridae</taxon>
        <taxon>Pentapetalae</taxon>
        <taxon>asterids</taxon>
        <taxon>campanulids</taxon>
        <taxon>Asterales</taxon>
        <taxon>Asteraceae</taxon>
        <taxon>Cichorioideae</taxon>
        <taxon>Cichorieae</taxon>
        <taxon>Cichoriinae</taxon>
        <taxon>Cichorium</taxon>
    </lineage>
</organism>
<comment type="caution">
    <text evidence="1">The sequence shown here is derived from an EMBL/GenBank/DDBJ whole genome shotgun (WGS) entry which is preliminary data.</text>
</comment>
<gene>
    <name evidence="1" type="ORF">L2E82_02303</name>
</gene>
<name>A0ACB9H2D7_CICIN</name>
<protein>
    <submittedName>
        <fullName evidence="1">Uncharacterized protein</fullName>
    </submittedName>
</protein>
<dbReference type="Proteomes" id="UP001055811">
    <property type="component" value="Linkage Group LG01"/>
</dbReference>